<name>A0ACC0D487_9PEZI</name>
<dbReference type="Proteomes" id="UP001497680">
    <property type="component" value="Unassembled WGS sequence"/>
</dbReference>
<sequence>MQFKLSTVFAAAPLLMATTTLGNPVDTMVTRDTVKTIDPPPVGATNAKWTDLDENWQYTVVHGDGSGDGHISKRWTKPKDWFQAHWGDTLPALVDKYDSRQACLGVGATFSGAIVRKNVGDACSAIINRVPGATIADDGWTILNRMGLTDISGGPAYLQFVFAALSDEVKPTVQLCQSAIEFLLGSQCMKEDKSQGGLMTIAESFIVGFNPQVKGEPGL</sequence>
<evidence type="ECO:0000313" key="2">
    <source>
        <dbReference type="Proteomes" id="UP001497680"/>
    </source>
</evidence>
<dbReference type="EMBL" id="MU394307">
    <property type="protein sequence ID" value="KAI6087556.1"/>
    <property type="molecule type" value="Genomic_DNA"/>
</dbReference>
<evidence type="ECO:0000313" key="1">
    <source>
        <dbReference type="EMBL" id="KAI6087556.1"/>
    </source>
</evidence>
<proteinExistence type="predicted"/>
<gene>
    <name evidence="1" type="ORF">F4821DRAFT_258911</name>
</gene>
<organism evidence="1 2">
    <name type="scientific">Hypoxylon rubiginosum</name>
    <dbReference type="NCBI Taxonomy" id="110542"/>
    <lineage>
        <taxon>Eukaryota</taxon>
        <taxon>Fungi</taxon>
        <taxon>Dikarya</taxon>
        <taxon>Ascomycota</taxon>
        <taxon>Pezizomycotina</taxon>
        <taxon>Sordariomycetes</taxon>
        <taxon>Xylariomycetidae</taxon>
        <taxon>Xylariales</taxon>
        <taxon>Hypoxylaceae</taxon>
        <taxon>Hypoxylon</taxon>
    </lineage>
</organism>
<comment type="caution">
    <text evidence="1">The sequence shown here is derived from an EMBL/GenBank/DDBJ whole genome shotgun (WGS) entry which is preliminary data.</text>
</comment>
<accession>A0ACC0D487</accession>
<reference evidence="1 2" key="1">
    <citation type="journal article" date="2022" name="New Phytol.">
        <title>Ecological generalism drives hyperdiversity of secondary metabolite gene clusters in xylarialean endophytes.</title>
        <authorList>
            <person name="Franco M.E.E."/>
            <person name="Wisecaver J.H."/>
            <person name="Arnold A.E."/>
            <person name="Ju Y.M."/>
            <person name="Slot J.C."/>
            <person name="Ahrendt S."/>
            <person name="Moore L.P."/>
            <person name="Eastman K.E."/>
            <person name="Scott K."/>
            <person name="Konkel Z."/>
            <person name="Mondo S.J."/>
            <person name="Kuo A."/>
            <person name="Hayes R.D."/>
            <person name="Haridas S."/>
            <person name="Andreopoulos B."/>
            <person name="Riley R."/>
            <person name="LaButti K."/>
            <person name="Pangilinan J."/>
            <person name="Lipzen A."/>
            <person name="Amirebrahimi M."/>
            <person name="Yan J."/>
            <person name="Adam C."/>
            <person name="Keymanesh K."/>
            <person name="Ng V."/>
            <person name="Louie K."/>
            <person name="Northen T."/>
            <person name="Drula E."/>
            <person name="Henrissat B."/>
            <person name="Hsieh H.M."/>
            <person name="Youens-Clark K."/>
            <person name="Lutzoni F."/>
            <person name="Miadlikowska J."/>
            <person name="Eastwood D.C."/>
            <person name="Hamelin R.C."/>
            <person name="Grigoriev I.V."/>
            <person name="U'Ren J.M."/>
        </authorList>
    </citation>
    <scope>NUCLEOTIDE SEQUENCE [LARGE SCALE GENOMIC DNA]</scope>
    <source>
        <strain evidence="1 2">ER1909</strain>
    </source>
</reference>
<protein>
    <submittedName>
        <fullName evidence="1">Uncharacterized protein</fullName>
    </submittedName>
</protein>
<keyword evidence="2" id="KW-1185">Reference proteome</keyword>